<sequence>MQEAKSLRHCKRNGVAQFLLLSLEETMVSRQFCSKEEKRNIHIIRRREVMSMRRCACFVVYTRGVSPTYFATQTIKISFLWMFNSLLVQMVHICIDCICSRTRQRRSL</sequence>
<accession>A0A398A9M9</accession>
<dbReference type="Proteomes" id="UP000264353">
    <property type="component" value="Chromosome A3"/>
</dbReference>
<evidence type="ECO:0000313" key="2">
    <source>
        <dbReference type="Proteomes" id="UP000264353"/>
    </source>
</evidence>
<organism evidence="1 2">
    <name type="scientific">Brassica campestris</name>
    <name type="common">Field mustard</name>
    <dbReference type="NCBI Taxonomy" id="3711"/>
    <lineage>
        <taxon>Eukaryota</taxon>
        <taxon>Viridiplantae</taxon>
        <taxon>Streptophyta</taxon>
        <taxon>Embryophyta</taxon>
        <taxon>Tracheophyta</taxon>
        <taxon>Spermatophyta</taxon>
        <taxon>Magnoliopsida</taxon>
        <taxon>eudicotyledons</taxon>
        <taxon>Gunneridae</taxon>
        <taxon>Pentapetalae</taxon>
        <taxon>rosids</taxon>
        <taxon>malvids</taxon>
        <taxon>Brassicales</taxon>
        <taxon>Brassicaceae</taxon>
        <taxon>Brassiceae</taxon>
        <taxon>Brassica</taxon>
    </lineage>
</organism>
<dbReference type="AlphaFoldDB" id="A0A398A9M9"/>
<evidence type="ECO:0000313" key="1">
    <source>
        <dbReference type="EMBL" id="RID71963.1"/>
    </source>
</evidence>
<proteinExistence type="predicted"/>
<name>A0A398A9M9_BRACM</name>
<dbReference type="EMBL" id="CM010630">
    <property type="protein sequence ID" value="RID71963.1"/>
    <property type="molecule type" value="Genomic_DNA"/>
</dbReference>
<gene>
    <name evidence="1" type="ORF">BRARA_C03873</name>
</gene>
<protein>
    <submittedName>
        <fullName evidence="1">Uncharacterized protein</fullName>
    </submittedName>
</protein>
<reference evidence="1 2" key="1">
    <citation type="submission" date="2018-06" db="EMBL/GenBank/DDBJ databases">
        <title>WGS assembly of Brassica rapa FPsc.</title>
        <authorList>
            <person name="Bowman J."/>
            <person name="Kohchi T."/>
            <person name="Yamato K."/>
            <person name="Jenkins J."/>
            <person name="Shu S."/>
            <person name="Ishizaki K."/>
            <person name="Yamaoka S."/>
            <person name="Nishihama R."/>
            <person name="Nakamura Y."/>
            <person name="Berger F."/>
            <person name="Adam C."/>
            <person name="Aki S."/>
            <person name="Althoff F."/>
            <person name="Araki T."/>
            <person name="Arteaga-Vazquez M."/>
            <person name="Balasubrmanian S."/>
            <person name="Bauer D."/>
            <person name="Boehm C."/>
            <person name="Briginshaw L."/>
            <person name="Caballero-Perez J."/>
            <person name="Catarino B."/>
            <person name="Chen F."/>
            <person name="Chiyoda S."/>
            <person name="Chovatia M."/>
            <person name="Davies K."/>
            <person name="Delmans M."/>
            <person name="Demura T."/>
            <person name="Dierschke T."/>
            <person name="Dolan L."/>
            <person name="Dorantes-Acosta A."/>
            <person name="Eklund D."/>
            <person name="Florent S."/>
            <person name="Flores-Sandoval E."/>
            <person name="Fujiyama A."/>
            <person name="Fukuzawa H."/>
            <person name="Galik B."/>
            <person name="Grimanelli D."/>
            <person name="Grimwood J."/>
            <person name="Grossniklaus U."/>
            <person name="Hamada T."/>
            <person name="Haseloff J."/>
            <person name="Hetherington A."/>
            <person name="Higo A."/>
            <person name="Hirakawa Y."/>
            <person name="Hundley H."/>
            <person name="Ikeda Y."/>
            <person name="Inoue K."/>
            <person name="Inoue S."/>
            <person name="Ishida S."/>
            <person name="Jia Q."/>
            <person name="Kakita M."/>
            <person name="Kanazawa T."/>
            <person name="Kawai Y."/>
            <person name="Kawashima T."/>
            <person name="Kennedy M."/>
            <person name="Kinose K."/>
            <person name="Kinoshita T."/>
            <person name="Kohara Y."/>
            <person name="Koide E."/>
            <person name="Komatsu K."/>
            <person name="Kopischke S."/>
            <person name="Kubo M."/>
            <person name="Kyozuka J."/>
            <person name="Lagercrantz U."/>
            <person name="Lin S."/>
            <person name="Lindquist E."/>
            <person name="Lipzen A."/>
            <person name="Lu C."/>
            <person name="Luna E."/>
            <person name="Martienssen R."/>
            <person name="Minamino N."/>
            <person name="Mizutani M."/>
            <person name="Mizutani M."/>
            <person name="Mochizuki N."/>
            <person name="Monte I."/>
            <person name="Mosher R."/>
            <person name="Nagasaki H."/>
            <person name="Nakagami H."/>
            <person name="Naramoto S."/>
            <person name="Nishitani K."/>
            <person name="Ohtani M."/>
            <person name="Okamoto T."/>
            <person name="Okumura M."/>
            <person name="Phillips J."/>
            <person name="Pollak B."/>
            <person name="Reinders A."/>
            <person name="Roevekamp M."/>
            <person name="Sano R."/>
            <person name="Sawa S."/>
            <person name="Schmid M."/>
            <person name="Shirakawa M."/>
            <person name="Solano R."/>
            <person name="Spunde A."/>
            <person name="Suetsugu N."/>
            <person name="Sugano S."/>
            <person name="Sugiyama A."/>
            <person name="Sun R."/>
            <person name="Suzuki Y."/>
            <person name="Takenaka M."/>
            <person name="Takezawa D."/>
            <person name="Tomogane H."/>
            <person name="Tsuzuki M."/>
            <person name="Ueda T."/>
            <person name="Umeda M."/>
            <person name="Ward J."/>
            <person name="Watanabe Y."/>
            <person name="Yazaki K."/>
            <person name="Yokoyama R."/>
            <person name="Yoshitake Y."/>
            <person name="Yotsui I."/>
            <person name="Zachgo S."/>
            <person name="Schmutz J."/>
        </authorList>
    </citation>
    <scope>NUCLEOTIDE SEQUENCE [LARGE SCALE GENOMIC DNA]</scope>
    <source>
        <strain evidence="2">cv. B-3</strain>
    </source>
</reference>